<proteinExistence type="predicted"/>
<protein>
    <submittedName>
        <fullName evidence="8">Glycosyl transferase family 2</fullName>
    </submittedName>
</protein>
<evidence type="ECO:0000256" key="1">
    <source>
        <dbReference type="ARBA" id="ARBA00004236"/>
    </source>
</evidence>
<dbReference type="InterPro" id="IPR001173">
    <property type="entry name" value="Glyco_trans_2-like"/>
</dbReference>
<dbReference type="PANTHER" id="PTHR43646">
    <property type="entry name" value="GLYCOSYLTRANSFERASE"/>
    <property type="match status" value="1"/>
</dbReference>
<accession>A0ABY1BMQ9</accession>
<keyword evidence="9" id="KW-1185">Reference proteome</keyword>
<keyword evidence="4" id="KW-0328">Glycosyltransferase</keyword>
<evidence type="ECO:0000256" key="6">
    <source>
        <dbReference type="ARBA" id="ARBA00023136"/>
    </source>
</evidence>
<comment type="subcellular location">
    <subcellularLocation>
        <location evidence="1">Cell membrane</location>
    </subcellularLocation>
</comment>
<name>A0ABY1BMQ9_9PSED</name>
<evidence type="ECO:0000256" key="5">
    <source>
        <dbReference type="ARBA" id="ARBA00022679"/>
    </source>
</evidence>
<feature type="domain" description="Glycosyltransferase 2-like" evidence="7">
    <location>
        <begin position="4"/>
        <end position="125"/>
    </location>
</feature>
<keyword evidence="2" id="KW-1003">Cell membrane</keyword>
<reference evidence="8 9" key="1">
    <citation type="submission" date="2016-10" db="EMBL/GenBank/DDBJ databases">
        <authorList>
            <person name="Varghese N."/>
            <person name="Submissions S."/>
        </authorList>
    </citation>
    <scope>NUCLEOTIDE SEQUENCE [LARGE SCALE GENOMIC DNA]</scope>
    <source>
        <strain evidence="8 9">CIP 109853</strain>
    </source>
</reference>
<evidence type="ECO:0000256" key="4">
    <source>
        <dbReference type="ARBA" id="ARBA00022676"/>
    </source>
</evidence>
<dbReference type="EMBL" id="FOFP01000018">
    <property type="protein sequence ID" value="SER21310.1"/>
    <property type="molecule type" value="Genomic_DNA"/>
</dbReference>
<dbReference type="GO" id="GO:0016740">
    <property type="term" value="F:transferase activity"/>
    <property type="evidence" value="ECO:0007669"/>
    <property type="project" value="UniProtKB-KW"/>
</dbReference>
<dbReference type="RefSeq" id="WP_069522254.1">
    <property type="nucleotide sequence ID" value="NZ_FOFP01000018.1"/>
</dbReference>
<dbReference type="Gene3D" id="3.90.550.10">
    <property type="entry name" value="Spore Coat Polysaccharide Biosynthesis Protein SpsA, Chain A"/>
    <property type="match status" value="1"/>
</dbReference>
<evidence type="ECO:0000313" key="9">
    <source>
        <dbReference type="Proteomes" id="UP000198512"/>
    </source>
</evidence>
<dbReference type="InterPro" id="IPR029044">
    <property type="entry name" value="Nucleotide-diphossugar_trans"/>
</dbReference>
<evidence type="ECO:0000256" key="2">
    <source>
        <dbReference type="ARBA" id="ARBA00022475"/>
    </source>
</evidence>
<organism evidence="8 9">
    <name type="scientific">Pseudomonas cuatrocienegasensis</name>
    <dbReference type="NCBI Taxonomy" id="543360"/>
    <lineage>
        <taxon>Bacteria</taxon>
        <taxon>Pseudomonadati</taxon>
        <taxon>Pseudomonadota</taxon>
        <taxon>Gammaproteobacteria</taxon>
        <taxon>Pseudomonadales</taxon>
        <taxon>Pseudomonadaceae</taxon>
        <taxon>Pseudomonas</taxon>
    </lineage>
</organism>
<sequence>MIAVVVPAHNEEALLGRCLQSLLGAARHPGLLAEPVWIVVVLDACTDQSPQIAASLGVATLMVDVCNVGQARRIGAAHAIARGARWLACTDADSYVAPDWLYQQLRHGAEVVCGTVHVEDWEGYSHAVQAAYQQRYCSEDGHRHIHGANLGVCAAAYQRVGGFPPLAAHEDVGLVQALEGTGAHIVWTGENRVVTSARKNTRARSGFGEHLAHLAAQLTPDGERSRLLKEA</sequence>
<evidence type="ECO:0000313" key="8">
    <source>
        <dbReference type="EMBL" id="SER21310.1"/>
    </source>
</evidence>
<dbReference type="PANTHER" id="PTHR43646:SF2">
    <property type="entry name" value="GLYCOSYLTRANSFERASE 2-LIKE DOMAIN-CONTAINING PROTEIN"/>
    <property type="match status" value="1"/>
</dbReference>
<dbReference type="Proteomes" id="UP000198512">
    <property type="component" value="Unassembled WGS sequence"/>
</dbReference>
<evidence type="ECO:0000259" key="7">
    <source>
        <dbReference type="Pfam" id="PF00535"/>
    </source>
</evidence>
<gene>
    <name evidence="8" type="ORF">SAMN05216600_1184</name>
</gene>
<dbReference type="SUPFAM" id="SSF53448">
    <property type="entry name" value="Nucleotide-diphospho-sugar transferases"/>
    <property type="match status" value="1"/>
</dbReference>
<evidence type="ECO:0000256" key="3">
    <source>
        <dbReference type="ARBA" id="ARBA00022519"/>
    </source>
</evidence>
<keyword evidence="3" id="KW-0997">Cell inner membrane</keyword>
<keyword evidence="6" id="KW-0472">Membrane</keyword>
<keyword evidence="5 8" id="KW-0808">Transferase</keyword>
<dbReference type="Pfam" id="PF00535">
    <property type="entry name" value="Glycos_transf_2"/>
    <property type="match status" value="1"/>
</dbReference>
<comment type="caution">
    <text evidence="8">The sequence shown here is derived from an EMBL/GenBank/DDBJ whole genome shotgun (WGS) entry which is preliminary data.</text>
</comment>